<dbReference type="Pfam" id="PF13649">
    <property type="entry name" value="Methyltransf_25"/>
    <property type="match status" value="1"/>
</dbReference>
<protein>
    <submittedName>
        <fullName evidence="3">Putative methyltransferase</fullName>
    </submittedName>
</protein>
<name>A0A0U0WD60_MYCBE</name>
<dbReference type="RefSeq" id="WP_085179654.1">
    <property type="nucleotide sequence ID" value="NZ_CSTD01000005.1"/>
</dbReference>
<keyword evidence="1 3" id="KW-0808">Transferase</keyword>
<dbReference type="CDD" id="cd02440">
    <property type="entry name" value="AdoMet_MTases"/>
    <property type="match status" value="1"/>
</dbReference>
<organism evidence="3 4">
    <name type="scientific">Mycobacterium bohemicum DSM 44277</name>
    <dbReference type="NCBI Taxonomy" id="1236609"/>
    <lineage>
        <taxon>Bacteria</taxon>
        <taxon>Bacillati</taxon>
        <taxon>Actinomycetota</taxon>
        <taxon>Actinomycetes</taxon>
        <taxon>Mycobacteriales</taxon>
        <taxon>Mycobacteriaceae</taxon>
        <taxon>Mycobacterium</taxon>
    </lineage>
</organism>
<evidence type="ECO:0000256" key="1">
    <source>
        <dbReference type="ARBA" id="ARBA00022679"/>
    </source>
</evidence>
<dbReference type="Gene3D" id="3.40.50.150">
    <property type="entry name" value="Vaccinia Virus protein VP39"/>
    <property type="match status" value="1"/>
</dbReference>
<dbReference type="GO" id="GO:0008168">
    <property type="term" value="F:methyltransferase activity"/>
    <property type="evidence" value="ECO:0007669"/>
    <property type="project" value="UniProtKB-KW"/>
</dbReference>
<dbReference type="OrthoDB" id="6064711at2"/>
<accession>A0A0U0WD60</accession>
<dbReference type="PANTHER" id="PTHR43861:SF3">
    <property type="entry name" value="PUTATIVE (AFU_ORTHOLOGUE AFUA_2G14390)-RELATED"/>
    <property type="match status" value="1"/>
</dbReference>
<sequence length="197" mass="22212">MDDYWNHNTAYHPWLADIAARRRGDVLDVGCGEGLLLERLAPVSRSVVGIDADPESVRRARARLRILDNASVRLGRFESMDADERSYDLITFVASLHHLPLRESLHRARRMLCAGGELAVVGLSANKSVADWTWAALCTPPVRVGSWLHRETRDVGVAVAEPGESLAEIRRVARDVLPGAVIRRGLYYRYRLHWRKP</sequence>
<dbReference type="EMBL" id="CSTD01000005">
    <property type="protein sequence ID" value="CPR12910.1"/>
    <property type="molecule type" value="Genomic_DNA"/>
</dbReference>
<dbReference type="InterPro" id="IPR041698">
    <property type="entry name" value="Methyltransf_25"/>
</dbReference>
<dbReference type="Proteomes" id="UP000198875">
    <property type="component" value="Unassembled WGS sequence"/>
</dbReference>
<gene>
    <name evidence="3" type="ORF">BN971_04216</name>
</gene>
<dbReference type="AlphaFoldDB" id="A0A0U0WD60"/>
<dbReference type="InterPro" id="IPR029063">
    <property type="entry name" value="SAM-dependent_MTases_sf"/>
</dbReference>
<proteinExistence type="predicted"/>
<keyword evidence="3" id="KW-0489">Methyltransferase</keyword>
<dbReference type="PANTHER" id="PTHR43861">
    <property type="entry name" value="TRANS-ACONITATE 2-METHYLTRANSFERASE-RELATED"/>
    <property type="match status" value="1"/>
</dbReference>
<evidence type="ECO:0000313" key="4">
    <source>
        <dbReference type="Proteomes" id="UP000198875"/>
    </source>
</evidence>
<dbReference type="GO" id="GO:0032259">
    <property type="term" value="P:methylation"/>
    <property type="evidence" value="ECO:0007669"/>
    <property type="project" value="UniProtKB-KW"/>
</dbReference>
<evidence type="ECO:0000259" key="2">
    <source>
        <dbReference type="Pfam" id="PF13649"/>
    </source>
</evidence>
<dbReference type="SUPFAM" id="SSF53335">
    <property type="entry name" value="S-adenosyl-L-methionine-dependent methyltransferases"/>
    <property type="match status" value="1"/>
</dbReference>
<reference evidence="3 4" key="1">
    <citation type="submission" date="2015-03" db="EMBL/GenBank/DDBJ databases">
        <authorList>
            <person name="Murphy D."/>
        </authorList>
    </citation>
    <scope>NUCLEOTIDE SEQUENCE [LARGE SCALE GENOMIC DNA]</scope>
    <source>
        <strain evidence="3 4">DSM 44277</strain>
    </source>
</reference>
<evidence type="ECO:0000313" key="3">
    <source>
        <dbReference type="EMBL" id="CPR12910.1"/>
    </source>
</evidence>
<feature type="domain" description="Methyltransferase" evidence="2">
    <location>
        <begin position="26"/>
        <end position="116"/>
    </location>
</feature>